<sequence length="179" mass="19741">MRLKYVILAVLTISVLVSCQKGETDVIEDETFPTEKEAIHHFLDENPRSDVERIDTTDKEEVFLVRSGNDQYSLFGMKAAKKEYSIVKLTATLSLHNTAWGAGEMTTAKGKDYTFLIGKKGKQAELDPAKKAYIFSDVYAGDGKVSLNKGHLLEEDKDSAVPESVIETTETISSLDGSS</sequence>
<gene>
    <name evidence="2" type="ORF">SAMN04490247_0894</name>
</gene>
<evidence type="ECO:0000313" key="3">
    <source>
        <dbReference type="Proteomes" id="UP000199225"/>
    </source>
</evidence>
<feature type="region of interest" description="Disordered" evidence="1">
    <location>
        <begin position="158"/>
        <end position="179"/>
    </location>
</feature>
<dbReference type="STRING" id="86666.SAMN04490247_0894"/>
<keyword evidence="3" id="KW-1185">Reference proteome</keyword>
<dbReference type="OrthoDB" id="2968286at2"/>
<name>A0A1G8R8P2_9BACI</name>
<proteinExistence type="predicted"/>
<evidence type="ECO:0000256" key="1">
    <source>
        <dbReference type="SAM" id="MobiDB-lite"/>
    </source>
</evidence>
<reference evidence="3" key="1">
    <citation type="submission" date="2016-10" db="EMBL/GenBank/DDBJ databases">
        <authorList>
            <person name="Varghese N."/>
            <person name="Submissions S."/>
        </authorList>
    </citation>
    <scope>NUCLEOTIDE SEQUENCE [LARGE SCALE GENOMIC DNA]</scope>
    <source>
        <strain evidence="3">DSM 4771</strain>
    </source>
</reference>
<evidence type="ECO:0008006" key="4">
    <source>
        <dbReference type="Google" id="ProtNLM"/>
    </source>
</evidence>
<dbReference type="Proteomes" id="UP000199225">
    <property type="component" value="Unassembled WGS sequence"/>
</dbReference>
<protein>
    <recommendedName>
        <fullName evidence="4">Lipoprotein</fullName>
    </recommendedName>
</protein>
<evidence type="ECO:0000313" key="2">
    <source>
        <dbReference type="EMBL" id="SDJ13337.1"/>
    </source>
</evidence>
<dbReference type="PROSITE" id="PS51257">
    <property type="entry name" value="PROKAR_LIPOPROTEIN"/>
    <property type="match status" value="1"/>
</dbReference>
<feature type="compositionally biased region" description="Polar residues" evidence="1">
    <location>
        <begin position="166"/>
        <end position="179"/>
    </location>
</feature>
<dbReference type="RefSeq" id="WP_093192459.1">
    <property type="nucleotide sequence ID" value="NZ_FNEV01000002.1"/>
</dbReference>
<dbReference type="EMBL" id="FNEV01000002">
    <property type="protein sequence ID" value="SDJ13337.1"/>
    <property type="molecule type" value="Genomic_DNA"/>
</dbReference>
<organism evidence="2 3">
    <name type="scientific">Salimicrobium halophilum</name>
    <dbReference type="NCBI Taxonomy" id="86666"/>
    <lineage>
        <taxon>Bacteria</taxon>
        <taxon>Bacillati</taxon>
        <taxon>Bacillota</taxon>
        <taxon>Bacilli</taxon>
        <taxon>Bacillales</taxon>
        <taxon>Bacillaceae</taxon>
        <taxon>Salimicrobium</taxon>
    </lineage>
</organism>
<accession>A0A1G8R8P2</accession>
<dbReference type="AlphaFoldDB" id="A0A1G8R8P2"/>